<comment type="caution">
    <text evidence="1">The sequence shown here is derived from an EMBL/GenBank/DDBJ whole genome shotgun (WGS) entry which is preliminary data.</text>
</comment>
<keyword evidence="2" id="KW-1185">Reference proteome</keyword>
<proteinExistence type="predicted"/>
<gene>
    <name evidence="1" type="ORF">QAD02_008759</name>
</gene>
<organism evidence="1 2">
    <name type="scientific">Eretmocerus hayati</name>
    <dbReference type="NCBI Taxonomy" id="131215"/>
    <lineage>
        <taxon>Eukaryota</taxon>
        <taxon>Metazoa</taxon>
        <taxon>Ecdysozoa</taxon>
        <taxon>Arthropoda</taxon>
        <taxon>Hexapoda</taxon>
        <taxon>Insecta</taxon>
        <taxon>Pterygota</taxon>
        <taxon>Neoptera</taxon>
        <taxon>Endopterygota</taxon>
        <taxon>Hymenoptera</taxon>
        <taxon>Apocrita</taxon>
        <taxon>Proctotrupomorpha</taxon>
        <taxon>Chalcidoidea</taxon>
        <taxon>Aphelinidae</taxon>
        <taxon>Aphelininae</taxon>
        <taxon>Eretmocerus</taxon>
    </lineage>
</organism>
<evidence type="ECO:0000313" key="2">
    <source>
        <dbReference type="Proteomes" id="UP001239111"/>
    </source>
</evidence>
<dbReference type="EMBL" id="CM056744">
    <property type="protein sequence ID" value="KAJ8667097.1"/>
    <property type="molecule type" value="Genomic_DNA"/>
</dbReference>
<reference evidence="1" key="1">
    <citation type="submission" date="2023-04" db="EMBL/GenBank/DDBJ databases">
        <title>A chromosome-level genome assembly of the parasitoid wasp Eretmocerus hayati.</title>
        <authorList>
            <person name="Zhong Y."/>
            <person name="Liu S."/>
            <person name="Liu Y."/>
        </authorList>
    </citation>
    <scope>NUCLEOTIDE SEQUENCE</scope>
    <source>
        <strain evidence="1">ZJU_SS_LIU_2023</strain>
    </source>
</reference>
<protein>
    <submittedName>
        <fullName evidence="1">Uncharacterized protein</fullName>
    </submittedName>
</protein>
<accession>A0ACC2N7G6</accession>
<name>A0ACC2N7G6_9HYME</name>
<sequence>MKNVSEAEKLVNKVVTVKSFALKVRPYIEEHKRVVISNISPFVPNQVIVSALQNKGIVPVSGIQQIQAGATKPGREHILSFRRQVYIKEEDEDKLPSNIRIQHDNVNYWIYVSTDSLSCYNCQQKGYAARQCPEPKKINEF</sequence>
<dbReference type="Proteomes" id="UP001239111">
    <property type="component" value="Chromosome 4"/>
</dbReference>
<evidence type="ECO:0000313" key="1">
    <source>
        <dbReference type="EMBL" id="KAJ8667097.1"/>
    </source>
</evidence>